<evidence type="ECO:0000256" key="1">
    <source>
        <dbReference type="SAM" id="MobiDB-lite"/>
    </source>
</evidence>
<gene>
    <name evidence="2" type="ORF">AAG570_005539</name>
</gene>
<feature type="compositionally biased region" description="Basic and acidic residues" evidence="1">
    <location>
        <begin position="43"/>
        <end position="57"/>
    </location>
</feature>
<organism evidence="2 3">
    <name type="scientific">Ranatra chinensis</name>
    <dbReference type="NCBI Taxonomy" id="642074"/>
    <lineage>
        <taxon>Eukaryota</taxon>
        <taxon>Metazoa</taxon>
        <taxon>Ecdysozoa</taxon>
        <taxon>Arthropoda</taxon>
        <taxon>Hexapoda</taxon>
        <taxon>Insecta</taxon>
        <taxon>Pterygota</taxon>
        <taxon>Neoptera</taxon>
        <taxon>Paraneoptera</taxon>
        <taxon>Hemiptera</taxon>
        <taxon>Heteroptera</taxon>
        <taxon>Panheteroptera</taxon>
        <taxon>Nepomorpha</taxon>
        <taxon>Nepidae</taxon>
        <taxon>Ranatrinae</taxon>
        <taxon>Ranatra</taxon>
    </lineage>
</organism>
<feature type="region of interest" description="Disordered" evidence="1">
    <location>
        <begin position="1"/>
        <end position="29"/>
    </location>
</feature>
<feature type="compositionally biased region" description="Basic and acidic residues" evidence="1">
    <location>
        <begin position="76"/>
        <end position="87"/>
    </location>
</feature>
<reference evidence="2 3" key="1">
    <citation type="submission" date="2024-07" db="EMBL/GenBank/DDBJ databases">
        <title>Chromosome-level genome assembly of the water stick insect Ranatra chinensis (Heteroptera: Nepidae).</title>
        <authorList>
            <person name="Liu X."/>
        </authorList>
    </citation>
    <scope>NUCLEOTIDE SEQUENCE [LARGE SCALE GENOMIC DNA]</scope>
    <source>
        <strain evidence="2">Cailab_2021Rc</strain>
        <tissue evidence="2">Muscle</tissue>
    </source>
</reference>
<accession>A0ABD0YG41</accession>
<dbReference type="EMBL" id="JBFDAA010000018">
    <property type="protein sequence ID" value="KAL1116044.1"/>
    <property type="molecule type" value="Genomic_DNA"/>
</dbReference>
<evidence type="ECO:0000313" key="3">
    <source>
        <dbReference type="Proteomes" id="UP001558652"/>
    </source>
</evidence>
<evidence type="ECO:0000313" key="2">
    <source>
        <dbReference type="EMBL" id="KAL1116044.1"/>
    </source>
</evidence>
<protein>
    <submittedName>
        <fullName evidence="2">Uncharacterized protein</fullName>
    </submittedName>
</protein>
<feature type="region of interest" description="Disordered" evidence="1">
    <location>
        <begin position="43"/>
        <end position="111"/>
    </location>
</feature>
<sequence>MNYDRDNTAEDGVECDGSKFEECDPGDVPRNVLDKMVAMYCHRDANDDDENDRHGSDTSDESPPLDSPRVNKRRNTKENRSKSDEVKYAAYEVPDPTEDELSETSIVGEHK</sequence>
<dbReference type="AlphaFoldDB" id="A0ABD0YG41"/>
<keyword evidence="3" id="KW-1185">Reference proteome</keyword>
<dbReference type="Proteomes" id="UP001558652">
    <property type="component" value="Unassembled WGS sequence"/>
</dbReference>
<proteinExistence type="predicted"/>
<name>A0ABD0YG41_9HEMI</name>
<comment type="caution">
    <text evidence="2">The sequence shown here is derived from an EMBL/GenBank/DDBJ whole genome shotgun (WGS) entry which is preliminary data.</text>
</comment>